<evidence type="ECO:0000256" key="5">
    <source>
        <dbReference type="ARBA" id="ARBA00022771"/>
    </source>
</evidence>
<keyword evidence="15" id="KW-1185">Reference proteome</keyword>
<dbReference type="InterPro" id="IPR036236">
    <property type="entry name" value="Znf_C2H2_sf"/>
</dbReference>
<name>A0AAD3N1V1_LATJO</name>
<dbReference type="PANTHER" id="PTHR23235:SF160">
    <property type="entry name" value="GASTRULA ZINC FINGER PROTEIN XLCGF7.1-LIKE-RELATED"/>
    <property type="match status" value="1"/>
</dbReference>
<proteinExistence type="predicted"/>
<dbReference type="GO" id="GO:0000978">
    <property type="term" value="F:RNA polymerase II cis-regulatory region sequence-specific DNA binding"/>
    <property type="evidence" value="ECO:0007669"/>
    <property type="project" value="TreeGrafter"/>
</dbReference>
<evidence type="ECO:0000256" key="2">
    <source>
        <dbReference type="ARBA" id="ARBA00004123"/>
    </source>
</evidence>
<organism evidence="14 15">
    <name type="scientific">Lates japonicus</name>
    <name type="common">Japanese lates</name>
    <dbReference type="NCBI Taxonomy" id="270547"/>
    <lineage>
        <taxon>Eukaryota</taxon>
        <taxon>Metazoa</taxon>
        <taxon>Chordata</taxon>
        <taxon>Craniata</taxon>
        <taxon>Vertebrata</taxon>
        <taxon>Euteleostomi</taxon>
        <taxon>Actinopterygii</taxon>
        <taxon>Neopterygii</taxon>
        <taxon>Teleostei</taxon>
        <taxon>Neoteleostei</taxon>
        <taxon>Acanthomorphata</taxon>
        <taxon>Carangaria</taxon>
        <taxon>Carangaria incertae sedis</taxon>
        <taxon>Centropomidae</taxon>
        <taxon>Lates</taxon>
    </lineage>
</organism>
<feature type="region of interest" description="Disordered" evidence="12">
    <location>
        <begin position="193"/>
        <end position="233"/>
    </location>
</feature>
<comment type="function">
    <text evidence="1">May be involved in transcriptional regulation.</text>
</comment>
<evidence type="ECO:0000256" key="4">
    <source>
        <dbReference type="ARBA" id="ARBA00022737"/>
    </source>
</evidence>
<keyword evidence="6" id="KW-0862">Zinc</keyword>
<reference evidence="14" key="1">
    <citation type="submission" date="2022-08" db="EMBL/GenBank/DDBJ databases">
        <title>Genome sequencing of akame (Lates japonicus).</title>
        <authorList>
            <person name="Hashiguchi Y."/>
            <person name="Takahashi H."/>
        </authorList>
    </citation>
    <scope>NUCLEOTIDE SEQUENCE</scope>
    <source>
        <strain evidence="14">Kochi</strain>
    </source>
</reference>
<dbReference type="SMART" id="SM00355">
    <property type="entry name" value="ZnF_C2H2"/>
    <property type="match status" value="4"/>
</dbReference>
<feature type="compositionally biased region" description="Basic and acidic residues" evidence="12">
    <location>
        <begin position="320"/>
        <end position="331"/>
    </location>
</feature>
<feature type="domain" description="C2H2-type" evidence="13">
    <location>
        <begin position="153"/>
        <end position="181"/>
    </location>
</feature>
<keyword evidence="4" id="KW-0677">Repeat</keyword>
<feature type="region of interest" description="Disordered" evidence="12">
    <location>
        <begin position="264"/>
        <end position="341"/>
    </location>
</feature>
<keyword evidence="5 11" id="KW-0863">Zinc-finger</keyword>
<dbReference type="InterPro" id="IPR013087">
    <property type="entry name" value="Znf_C2H2_type"/>
</dbReference>
<dbReference type="FunFam" id="3.30.160.60:FF:002343">
    <property type="entry name" value="Zinc finger protein 33A"/>
    <property type="match status" value="1"/>
</dbReference>
<evidence type="ECO:0000256" key="12">
    <source>
        <dbReference type="SAM" id="MobiDB-lite"/>
    </source>
</evidence>
<dbReference type="EMBL" id="BRZM01000064">
    <property type="protein sequence ID" value="GLD63924.1"/>
    <property type="molecule type" value="Genomic_DNA"/>
</dbReference>
<keyword evidence="9" id="KW-0804">Transcription</keyword>
<feature type="domain" description="C2H2-type" evidence="13">
    <location>
        <begin position="69"/>
        <end position="96"/>
    </location>
</feature>
<dbReference type="FunFam" id="3.30.160.60:FF:000363">
    <property type="entry name" value="Zinc finger protein 239"/>
    <property type="match status" value="1"/>
</dbReference>
<dbReference type="GO" id="GO:0000981">
    <property type="term" value="F:DNA-binding transcription factor activity, RNA polymerase II-specific"/>
    <property type="evidence" value="ECO:0007669"/>
    <property type="project" value="TreeGrafter"/>
</dbReference>
<evidence type="ECO:0000313" key="14">
    <source>
        <dbReference type="EMBL" id="GLD63924.1"/>
    </source>
</evidence>
<dbReference type="GO" id="GO:0008270">
    <property type="term" value="F:zinc ion binding"/>
    <property type="evidence" value="ECO:0007669"/>
    <property type="project" value="UniProtKB-KW"/>
</dbReference>
<evidence type="ECO:0000256" key="3">
    <source>
        <dbReference type="ARBA" id="ARBA00022723"/>
    </source>
</evidence>
<dbReference type="PROSITE" id="PS50157">
    <property type="entry name" value="ZINC_FINGER_C2H2_2"/>
    <property type="match status" value="4"/>
</dbReference>
<gene>
    <name evidence="14" type="ORF">AKAME5_001549600</name>
</gene>
<evidence type="ECO:0000256" key="1">
    <source>
        <dbReference type="ARBA" id="ARBA00003767"/>
    </source>
</evidence>
<comment type="caution">
    <text evidence="14">The sequence shown here is derived from an EMBL/GenBank/DDBJ whole genome shotgun (WGS) entry which is preliminary data.</text>
</comment>
<evidence type="ECO:0000313" key="15">
    <source>
        <dbReference type="Proteomes" id="UP001279410"/>
    </source>
</evidence>
<feature type="domain" description="C2H2-type" evidence="13">
    <location>
        <begin position="125"/>
        <end position="152"/>
    </location>
</feature>
<dbReference type="SUPFAM" id="SSF57667">
    <property type="entry name" value="beta-beta-alpha zinc fingers"/>
    <property type="match status" value="2"/>
</dbReference>
<feature type="compositionally biased region" description="Low complexity" evidence="12">
    <location>
        <begin position="199"/>
        <end position="210"/>
    </location>
</feature>
<evidence type="ECO:0000256" key="7">
    <source>
        <dbReference type="ARBA" id="ARBA00023015"/>
    </source>
</evidence>
<dbReference type="Pfam" id="PF00096">
    <property type="entry name" value="zf-C2H2"/>
    <property type="match status" value="3"/>
</dbReference>
<comment type="subcellular location">
    <subcellularLocation>
        <location evidence="2">Nucleus</location>
    </subcellularLocation>
</comment>
<evidence type="ECO:0000256" key="11">
    <source>
        <dbReference type="PROSITE-ProRule" id="PRU00042"/>
    </source>
</evidence>
<evidence type="ECO:0000256" key="8">
    <source>
        <dbReference type="ARBA" id="ARBA00023125"/>
    </source>
</evidence>
<evidence type="ECO:0000259" key="13">
    <source>
        <dbReference type="PROSITE" id="PS50157"/>
    </source>
</evidence>
<keyword evidence="10" id="KW-0539">Nucleus</keyword>
<dbReference type="PROSITE" id="PS00028">
    <property type="entry name" value="ZINC_FINGER_C2H2_1"/>
    <property type="match status" value="4"/>
</dbReference>
<evidence type="ECO:0000256" key="10">
    <source>
        <dbReference type="ARBA" id="ARBA00023242"/>
    </source>
</evidence>
<dbReference type="FunFam" id="3.30.160.60:FF:002212">
    <property type="entry name" value="Zinc finger protein 672"/>
    <property type="match status" value="1"/>
</dbReference>
<dbReference type="Proteomes" id="UP001279410">
    <property type="component" value="Unassembled WGS sequence"/>
</dbReference>
<keyword evidence="7" id="KW-0805">Transcription regulation</keyword>
<feature type="compositionally biased region" description="Acidic residues" evidence="12">
    <location>
        <begin position="264"/>
        <end position="276"/>
    </location>
</feature>
<feature type="compositionally biased region" description="Acidic residues" evidence="12">
    <location>
        <begin position="286"/>
        <end position="295"/>
    </location>
</feature>
<keyword evidence="8" id="KW-0238">DNA-binding</keyword>
<accession>A0AAD3N1V1</accession>
<protein>
    <submittedName>
        <fullName evidence="14">Zinc finger protein 568-like protein</fullName>
    </submittedName>
</protein>
<evidence type="ECO:0000256" key="9">
    <source>
        <dbReference type="ARBA" id="ARBA00023163"/>
    </source>
</evidence>
<feature type="domain" description="C2H2-type" evidence="13">
    <location>
        <begin position="97"/>
        <end position="124"/>
    </location>
</feature>
<dbReference type="PANTHER" id="PTHR23235">
    <property type="entry name" value="KRUEPPEL-LIKE TRANSCRIPTION FACTOR"/>
    <property type="match status" value="1"/>
</dbReference>
<evidence type="ECO:0000256" key="6">
    <source>
        <dbReference type="ARBA" id="ARBA00022833"/>
    </source>
</evidence>
<dbReference type="GO" id="GO:0005634">
    <property type="term" value="C:nucleus"/>
    <property type="evidence" value="ECO:0007669"/>
    <property type="project" value="UniProtKB-SubCell"/>
</dbReference>
<dbReference type="FunFam" id="3.30.160.60:FF:001049">
    <property type="entry name" value="zinc finger protein 319"/>
    <property type="match status" value="1"/>
</dbReference>
<sequence>MGSENPDDFGPAVILAEEDQQEIGGLINSDGEEVDFSDLRESAVPGIGIAEAPSKTFDLTENEKPPSLHSCSVCGKDFPYASKLQRHLRTHSGERPFPCSMCEKRFPEKGLLMIHERVHTGEKPFPCTFCEKRFASQGELRLHRRTHTGERPYHCSICLKSFSRHWHLKTHLEAMHSENKNAAVTGVISDPVEAPVGESSQQDLSDNSSSEVPGRQNLPSPVEPRTSEGPNCDKAVQYENNQREPDDRQEDTASSPQMNVIVKEEEEEEPLCEEAPDQVSGSEDCTMPEETEEQQQESNTEIRITVKEEEEEPLNMSAEEPDRVSDCEKDSPLSSPVQEQLNNNLTKSSYCSQRTFSLSF</sequence>
<keyword evidence="3" id="KW-0479">Metal-binding</keyword>
<dbReference type="AlphaFoldDB" id="A0AAD3N1V1"/>
<dbReference type="Gene3D" id="3.30.160.60">
    <property type="entry name" value="Classic Zinc Finger"/>
    <property type="match status" value="4"/>
</dbReference>
<feature type="compositionally biased region" description="Polar residues" evidence="12">
    <location>
        <begin position="332"/>
        <end position="341"/>
    </location>
</feature>